<dbReference type="Pfam" id="PF13309">
    <property type="entry name" value="HTH_22"/>
    <property type="match status" value="1"/>
</dbReference>
<name>A0A3D2X5K4_9FIRM</name>
<dbReference type="InterPro" id="IPR013559">
    <property type="entry name" value="YheO"/>
</dbReference>
<dbReference type="AlphaFoldDB" id="A0A3D2X5K4"/>
<accession>A0A3D2X5K4</accession>
<comment type="caution">
    <text evidence="3">The sequence shown here is derived from an EMBL/GenBank/DDBJ whole genome shotgun (WGS) entry which is preliminary data.</text>
</comment>
<gene>
    <name evidence="3" type="ORF">DHW61_08390</name>
</gene>
<dbReference type="PANTHER" id="PTHR35568">
    <property type="entry name" value="TRANSCRIPTIONAL REGULATOR DAUR"/>
    <property type="match status" value="1"/>
</dbReference>
<dbReference type="Proteomes" id="UP000262969">
    <property type="component" value="Unassembled WGS sequence"/>
</dbReference>
<dbReference type="EMBL" id="DPVV01000275">
    <property type="protein sequence ID" value="HCL02419.1"/>
    <property type="molecule type" value="Genomic_DNA"/>
</dbReference>
<dbReference type="Pfam" id="PF08348">
    <property type="entry name" value="PAS_6"/>
    <property type="match status" value="1"/>
</dbReference>
<organism evidence="3 4">
    <name type="scientific">Lachnoclostridium phytofermentans</name>
    <dbReference type="NCBI Taxonomy" id="66219"/>
    <lineage>
        <taxon>Bacteria</taxon>
        <taxon>Bacillati</taxon>
        <taxon>Bacillota</taxon>
        <taxon>Clostridia</taxon>
        <taxon>Lachnospirales</taxon>
        <taxon>Lachnospiraceae</taxon>
    </lineage>
</organism>
<dbReference type="InterPro" id="IPR039446">
    <property type="entry name" value="DauR-like"/>
</dbReference>
<proteinExistence type="predicted"/>
<evidence type="ECO:0008006" key="5">
    <source>
        <dbReference type="Google" id="ProtNLM"/>
    </source>
</evidence>
<evidence type="ECO:0000259" key="1">
    <source>
        <dbReference type="Pfam" id="PF08348"/>
    </source>
</evidence>
<sequence length="220" mass="24864">MKISDFEQLVNFIGESLGEHCEVVLQNCSKGCIETIVNGHISGRKVGAPLTDLAKRIIENNDWEEYDYITGYEGRTQDGKLLRSSTFFIKDNGKLIGMLCINLDTSHYSQISELLLSLGGLAMSGKAVLIGNEHDSNQETFVNSIEDSFTSIIRNLYGNEIPDNFTQEDRLNIIQNLDEKEIFEIKTAISYIAPKLKCSESSVYRYLQKVRKEKLKSHLT</sequence>
<dbReference type="PANTHER" id="PTHR35568:SF1">
    <property type="entry name" value="TRANSCRIPTIONAL REGULATOR DAUR"/>
    <property type="match status" value="1"/>
</dbReference>
<feature type="domain" description="YheO-like" evidence="1">
    <location>
        <begin position="5"/>
        <end position="113"/>
    </location>
</feature>
<evidence type="ECO:0000259" key="2">
    <source>
        <dbReference type="Pfam" id="PF13309"/>
    </source>
</evidence>
<evidence type="ECO:0000313" key="3">
    <source>
        <dbReference type="EMBL" id="HCL02419.1"/>
    </source>
</evidence>
<evidence type="ECO:0000313" key="4">
    <source>
        <dbReference type="Proteomes" id="UP000262969"/>
    </source>
</evidence>
<reference evidence="3 4" key="1">
    <citation type="journal article" date="2018" name="Nat. Biotechnol.">
        <title>A standardized bacterial taxonomy based on genome phylogeny substantially revises the tree of life.</title>
        <authorList>
            <person name="Parks D.H."/>
            <person name="Chuvochina M."/>
            <person name="Waite D.W."/>
            <person name="Rinke C."/>
            <person name="Skarshewski A."/>
            <person name="Chaumeil P.A."/>
            <person name="Hugenholtz P."/>
        </authorList>
    </citation>
    <scope>NUCLEOTIDE SEQUENCE [LARGE SCALE GENOMIC DNA]</scope>
    <source>
        <strain evidence="3">UBA11728</strain>
    </source>
</reference>
<protein>
    <recommendedName>
        <fullName evidence="5">YheO domain protein</fullName>
    </recommendedName>
</protein>
<dbReference type="InterPro" id="IPR039445">
    <property type="entry name" value="DauR-like_HTH"/>
</dbReference>
<feature type="domain" description="Transcriptional regulator DauR-like HTH" evidence="2">
    <location>
        <begin position="160"/>
        <end position="207"/>
    </location>
</feature>